<keyword evidence="4" id="KW-0545">Nucleotide biosynthesis</keyword>
<proteinExistence type="inferred from homology"/>
<dbReference type="PROSITE" id="PS01331">
    <property type="entry name" value="THYMIDYLATE_KINASE"/>
    <property type="match status" value="1"/>
</dbReference>
<dbReference type="GO" id="GO:0006235">
    <property type="term" value="P:dTTP biosynthetic process"/>
    <property type="evidence" value="ECO:0007669"/>
    <property type="project" value="TreeGrafter"/>
</dbReference>
<dbReference type="GO" id="GO:0004798">
    <property type="term" value="F:dTMP kinase activity"/>
    <property type="evidence" value="ECO:0007669"/>
    <property type="project" value="UniProtKB-EC"/>
</dbReference>
<dbReference type="Pfam" id="PF02223">
    <property type="entry name" value="Thymidylate_kin"/>
    <property type="match status" value="1"/>
</dbReference>
<protein>
    <recommendedName>
        <fullName evidence="2">dTMP kinase</fullName>
        <ecNumber evidence="2">2.7.4.9</ecNumber>
    </recommendedName>
</protein>
<dbReference type="Gene3D" id="3.40.50.300">
    <property type="entry name" value="P-loop containing nucleotide triphosphate hydrolases"/>
    <property type="match status" value="1"/>
</dbReference>
<dbReference type="GO" id="GO:0005829">
    <property type="term" value="C:cytosol"/>
    <property type="evidence" value="ECO:0007669"/>
    <property type="project" value="TreeGrafter"/>
</dbReference>
<feature type="domain" description="Thymidylate kinase-like" evidence="9">
    <location>
        <begin position="8"/>
        <end position="195"/>
    </location>
</feature>
<keyword evidence="3" id="KW-0808">Transferase</keyword>
<organism evidence="10">
    <name type="scientific">freshwater metagenome</name>
    <dbReference type="NCBI Taxonomy" id="449393"/>
    <lineage>
        <taxon>unclassified sequences</taxon>
        <taxon>metagenomes</taxon>
        <taxon>ecological metagenomes</taxon>
    </lineage>
</organism>
<evidence type="ECO:0000256" key="7">
    <source>
        <dbReference type="ARBA" id="ARBA00022840"/>
    </source>
</evidence>
<comment type="similarity">
    <text evidence="1">Belongs to the thymidylate kinase family.</text>
</comment>
<dbReference type="GO" id="GO:0006227">
    <property type="term" value="P:dUDP biosynthetic process"/>
    <property type="evidence" value="ECO:0007669"/>
    <property type="project" value="TreeGrafter"/>
</dbReference>
<dbReference type="EMBL" id="CAFBMX010000010">
    <property type="protein sequence ID" value="CAB4941843.1"/>
    <property type="molecule type" value="Genomic_DNA"/>
</dbReference>
<dbReference type="AlphaFoldDB" id="A0A6J7JF82"/>
<evidence type="ECO:0000256" key="2">
    <source>
        <dbReference type="ARBA" id="ARBA00012980"/>
    </source>
</evidence>
<dbReference type="GO" id="GO:0006233">
    <property type="term" value="P:dTDP biosynthetic process"/>
    <property type="evidence" value="ECO:0007669"/>
    <property type="project" value="InterPro"/>
</dbReference>
<dbReference type="HAMAP" id="MF_00165">
    <property type="entry name" value="Thymidylate_kinase"/>
    <property type="match status" value="1"/>
</dbReference>
<dbReference type="NCBIfam" id="TIGR00041">
    <property type="entry name" value="DTMP_kinase"/>
    <property type="match status" value="1"/>
</dbReference>
<dbReference type="PANTHER" id="PTHR10344">
    <property type="entry name" value="THYMIDYLATE KINASE"/>
    <property type="match status" value="1"/>
</dbReference>
<dbReference type="PANTHER" id="PTHR10344:SF4">
    <property type="entry name" value="UMP-CMP KINASE 2, MITOCHONDRIAL"/>
    <property type="match status" value="1"/>
</dbReference>
<comment type="catalytic activity">
    <reaction evidence="8">
        <text>dTMP + ATP = dTDP + ADP</text>
        <dbReference type="Rhea" id="RHEA:13517"/>
        <dbReference type="ChEBI" id="CHEBI:30616"/>
        <dbReference type="ChEBI" id="CHEBI:58369"/>
        <dbReference type="ChEBI" id="CHEBI:63528"/>
        <dbReference type="ChEBI" id="CHEBI:456216"/>
        <dbReference type="EC" id="2.7.4.9"/>
    </reaction>
</comment>
<accession>A0A6J7JF82</accession>
<dbReference type="FunFam" id="3.40.50.300:FF:000225">
    <property type="entry name" value="Thymidylate kinase"/>
    <property type="match status" value="1"/>
</dbReference>
<evidence type="ECO:0000256" key="3">
    <source>
        <dbReference type="ARBA" id="ARBA00022679"/>
    </source>
</evidence>
<dbReference type="GO" id="GO:0005524">
    <property type="term" value="F:ATP binding"/>
    <property type="evidence" value="ECO:0007669"/>
    <property type="project" value="UniProtKB-KW"/>
</dbReference>
<evidence type="ECO:0000256" key="6">
    <source>
        <dbReference type="ARBA" id="ARBA00022777"/>
    </source>
</evidence>
<evidence type="ECO:0000259" key="9">
    <source>
        <dbReference type="Pfam" id="PF02223"/>
    </source>
</evidence>
<dbReference type="SUPFAM" id="SSF52540">
    <property type="entry name" value="P-loop containing nucleoside triphosphate hydrolases"/>
    <property type="match status" value="1"/>
</dbReference>
<dbReference type="InterPro" id="IPR027417">
    <property type="entry name" value="P-loop_NTPase"/>
</dbReference>
<dbReference type="InterPro" id="IPR039430">
    <property type="entry name" value="Thymidylate_kin-like_dom"/>
</dbReference>
<dbReference type="InterPro" id="IPR018095">
    <property type="entry name" value="Thymidylate_kin_CS"/>
</dbReference>
<name>A0A6J7JF82_9ZZZZ</name>
<dbReference type="InterPro" id="IPR018094">
    <property type="entry name" value="Thymidylate_kinase"/>
</dbReference>
<evidence type="ECO:0000256" key="1">
    <source>
        <dbReference type="ARBA" id="ARBA00009776"/>
    </source>
</evidence>
<keyword evidence="6" id="KW-0418">Kinase</keyword>
<keyword evidence="7" id="KW-0067">ATP-binding</keyword>
<dbReference type="CDD" id="cd01672">
    <property type="entry name" value="TMPK"/>
    <property type="match status" value="1"/>
</dbReference>
<evidence type="ECO:0000313" key="10">
    <source>
        <dbReference type="EMBL" id="CAB4941843.1"/>
    </source>
</evidence>
<sequence length="210" mass="21910">MAGTLITIEGLDGAGKTTLAAGLLEAARSRGADAVLLREPGGVGLSERLREVVKDPSLTVGPRAEALVYAAARAQLVDEVLRPQLAAGRWIILDRFVDSSLAYQGGGRGLGVAEIAELNRFGTGGLEPQRTLLLRIDPALGRSRQDTRGEVADRLEREGDDFFAAIACTYDAIAAAEPGRLRVVDADQSPEAVLADALAAIADLLPGGAE</sequence>
<dbReference type="EC" id="2.7.4.9" evidence="2"/>
<gene>
    <name evidence="10" type="ORF">UFOPK3674_01886</name>
</gene>
<reference evidence="10" key="1">
    <citation type="submission" date="2020-05" db="EMBL/GenBank/DDBJ databases">
        <authorList>
            <person name="Chiriac C."/>
            <person name="Salcher M."/>
            <person name="Ghai R."/>
            <person name="Kavagutti S V."/>
        </authorList>
    </citation>
    <scope>NUCLEOTIDE SEQUENCE</scope>
</reference>
<evidence type="ECO:0000256" key="4">
    <source>
        <dbReference type="ARBA" id="ARBA00022727"/>
    </source>
</evidence>
<keyword evidence="5" id="KW-0547">Nucleotide-binding</keyword>
<evidence type="ECO:0000256" key="8">
    <source>
        <dbReference type="ARBA" id="ARBA00048743"/>
    </source>
</evidence>
<evidence type="ECO:0000256" key="5">
    <source>
        <dbReference type="ARBA" id="ARBA00022741"/>
    </source>
</evidence>